<dbReference type="Pfam" id="PF06985">
    <property type="entry name" value="HET"/>
    <property type="match status" value="1"/>
</dbReference>
<organism evidence="2 3">
    <name type="scientific">Cercospora berteroae</name>
    <dbReference type="NCBI Taxonomy" id="357750"/>
    <lineage>
        <taxon>Eukaryota</taxon>
        <taxon>Fungi</taxon>
        <taxon>Dikarya</taxon>
        <taxon>Ascomycota</taxon>
        <taxon>Pezizomycotina</taxon>
        <taxon>Dothideomycetes</taxon>
        <taxon>Dothideomycetidae</taxon>
        <taxon>Mycosphaerellales</taxon>
        <taxon>Mycosphaerellaceae</taxon>
        <taxon>Cercospora</taxon>
    </lineage>
</organism>
<dbReference type="OrthoDB" id="3639316at2759"/>
<reference evidence="3" key="1">
    <citation type="journal article" date="2017" name="bioRxiv">
        <title>Conservation of a gene cluster reveals novel cercosporin biosynthetic mechanisms and extends production to the genus Colletotrichum.</title>
        <authorList>
            <person name="de Jonge R."/>
            <person name="Ebert M.K."/>
            <person name="Huitt-Roehl C.R."/>
            <person name="Pal P."/>
            <person name="Suttle J.C."/>
            <person name="Spanner R.E."/>
            <person name="Neubauer J.D."/>
            <person name="Jurick W.M.II."/>
            <person name="Stott K.A."/>
            <person name="Secor G.A."/>
            <person name="Thomma B.P.H.J."/>
            <person name="Van de Peer Y."/>
            <person name="Townsend C.A."/>
            <person name="Bolton M.D."/>
        </authorList>
    </citation>
    <scope>NUCLEOTIDE SEQUENCE [LARGE SCALE GENOMIC DNA]</scope>
    <source>
        <strain evidence="3">CBS538.71</strain>
    </source>
</reference>
<feature type="domain" description="Heterokaryon incompatibility" evidence="1">
    <location>
        <begin position="53"/>
        <end position="194"/>
    </location>
</feature>
<keyword evidence="3" id="KW-1185">Reference proteome</keyword>
<proteinExistence type="predicted"/>
<dbReference type="PANTHER" id="PTHR24148:SF64">
    <property type="entry name" value="HETEROKARYON INCOMPATIBILITY DOMAIN-CONTAINING PROTEIN"/>
    <property type="match status" value="1"/>
</dbReference>
<name>A0A2S6CAP9_9PEZI</name>
<dbReference type="InterPro" id="IPR010730">
    <property type="entry name" value="HET"/>
</dbReference>
<accession>A0A2S6CAP9</accession>
<dbReference type="InterPro" id="IPR052895">
    <property type="entry name" value="HetReg/Transcr_Mod"/>
</dbReference>
<sequence length="621" mass="70568">MDTQRDYRRLDSSKKEIRIIKIHAAPIEATAQDADKTITCSLETIPLREANPFHALSYVWGEAEPTAPILLNGRVVPVRKNLWNFLLALRSRFCQGPTDTIRIWADYICIQQADLEERSAQILIMGEIYQAADSVYAWLGNRTDVGDNDREQIRMRNEHLQRNQALSHMARNNRSAYQNMALSAYWTRLWIKQEVILSKDVWFFYGQGVTHWKELRLATMLKQERVRQPHRMTSTNDTGQPISAFMTALLNLRALRSGHDNLPELVHRFKDAQCQDEKDRVYALLALTDPSTREKIVVDYSKPLIQVLLESYPYWSSDLVSWLAIEYGASKIPVYQHQSFVAQMSQILSPNKLYSISQEEDLASRATAQAIFTTSGLSEVTSVQHITSIGSNTLTPASKSQQSALKEPALVLKVFTKTPLPGRPHKQRGCFVYANAEPARGDMLGKIGNQLFFLRNQNSNDGTISARKLIIQATGIEALPVTSSNPSSGHLSTQLYQHPCRWYQFRTASALFQIVDPSSHEDRQRKPLRSARNGVAILYNAPALVTLLIDSNVFQIDELQEHDGGQDNLPHVWSPYAFGQHYHILDSCHSCRTVGRTLAEERWGIHASEIREECDCRWIAP</sequence>
<dbReference type="EMBL" id="PNEN01000509">
    <property type="protein sequence ID" value="PPJ56795.1"/>
    <property type="molecule type" value="Genomic_DNA"/>
</dbReference>
<dbReference type="STRING" id="357750.A0A2S6CAP9"/>
<dbReference type="AlphaFoldDB" id="A0A2S6CAP9"/>
<dbReference type="PANTHER" id="PTHR24148">
    <property type="entry name" value="ANKYRIN REPEAT DOMAIN-CONTAINING PROTEIN 39 HOMOLOG-RELATED"/>
    <property type="match status" value="1"/>
</dbReference>
<evidence type="ECO:0000259" key="1">
    <source>
        <dbReference type="Pfam" id="PF06985"/>
    </source>
</evidence>
<comment type="caution">
    <text evidence="2">The sequence shown here is derived from an EMBL/GenBank/DDBJ whole genome shotgun (WGS) entry which is preliminary data.</text>
</comment>
<protein>
    <recommendedName>
        <fullName evidence="1">Heterokaryon incompatibility domain-containing protein</fullName>
    </recommendedName>
</protein>
<gene>
    <name evidence="2" type="ORF">CBER1_05972</name>
</gene>
<evidence type="ECO:0000313" key="2">
    <source>
        <dbReference type="EMBL" id="PPJ56795.1"/>
    </source>
</evidence>
<dbReference type="Proteomes" id="UP000237631">
    <property type="component" value="Unassembled WGS sequence"/>
</dbReference>
<evidence type="ECO:0000313" key="3">
    <source>
        <dbReference type="Proteomes" id="UP000237631"/>
    </source>
</evidence>